<evidence type="ECO:0000313" key="2">
    <source>
        <dbReference type="EMBL" id="EFA89500.1"/>
    </source>
</evidence>
<dbReference type="PANTHER" id="PTHR37314">
    <property type="entry name" value="SLR0142 PROTEIN"/>
    <property type="match status" value="1"/>
</dbReference>
<dbReference type="RefSeq" id="WP_004826014.1">
    <property type="nucleotide sequence ID" value="NZ_ADDO01000063.1"/>
</dbReference>
<keyword evidence="3" id="KW-1185">Reference proteome</keyword>
<organism evidence="2 3">
    <name type="scientific">Peptoniphilus lacrimalis 315-B</name>
    <dbReference type="NCBI Taxonomy" id="596330"/>
    <lineage>
        <taxon>Bacteria</taxon>
        <taxon>Bacillati</taxon>
        <taxon>Bacillota</taxon>
        <taxon>Tissierellia</taxon>
        <taxon>Tissierellales</taxon>
        <taxon>Peptoniphilaceae</taxon>
        <taxon>Peptoniphilus</taxon>
    </lineage>
</organism>
<dbReference type="Pfam" id="PF06912">
    <property type="entry name" value="DUF1275"/>
    <property type="match status" value="1"/>
</dbReference>
<feature type="transmembrane region" description="Helical" evidence="1">
    <location>
        <begin position="198"/>
        <end position="219"/>
    </location>
</feature>
<keyword evidence="1" id="KW-0472">Membrane</keyword>
<dbReference type="eggNOG" id="COG3619">
    <property type="taxonomic scope" value="Bacteria"/>
</dbReference>
<keyword evidence="1" id="KW-0812">Transmembrane</keyword>
<name>D1VVF7_9FIRM</name>
<sequence>MIIDYRRENMAESFRLAVLLTLTGGFQDAYSYFARGGVFANAQTGNVVLLAKQLVTGNLEGTIKYLIPIGAFFIGVFVAVFIEEKLADKLKFNWRQMILGFQILIVIFCGFMPEKYNSIVNALLSLSCSMQITAFKKIKGLSTNTAMCVGNIRNASDHLARFLFLKERGFFKNAIHYYTIIFVFAIGAAFGYTCVSKFSLRGVWGALISLIIAFILFFLEIDEDEREEDIEEDIKEGKLVK</sequence>
<dbReference type="AlphaFoldDB" id="D1VVF7"/>
<evidence type="ECO:0008006" key="4">
    <source>
        <dbReference type="Google" id="ProtNLM"/>
    </source>
</evidence>
<protein>
    <recommendedName>
        <fullName evidence="4">DUF1275 domain-containing protein</fullName>
    </recommendedName>
</protein>
<dbReference type="Proteomes" id="UP000005711">
    <property type="component" value="Unassembled WGS sequence"/>
</dbReference>
<evidence type="ECO:0000256" key="1">
    <source>
        <dbReference type="SAM" id="Phobius"/>
    </source>
</evidence>
<reference evidence="2 3" key="1">
    <citation type="submission" date="2009-12" db="EMBL/GenBank/DDBJ databases">
        <title>Genome Sequence of Peptoniphilus lacrimalis 315-B.</title>
        <authorList>
            <person name="Durkin A.S."/>
            <person name="Madupu R."/>
            <person name="Torralba M."/>
            <person name="Methe B."/>
            <person name="Sutton G."/>
            <person name="Strausberg R.L."/>
            <person name="Nelson K.E."/>
        </authorList>
    </citation>
    <scope>NUCLEOTIDE SEQUENCE [LARGE SCALE GENOMIC DNA]</scope>
    <source>
        <strain evidence="2 3">315-B</strain>
    </source>
</reference>
<dbReference type="InterPro" id="IPR010699">
    <property type="entry name" value="DUF1275"/>
</dbReference>
<feature type="transmembrane region" description="Helical" evidence="1">
    <location>
        <begin position="175"/>
        <end position="192"/>
    </location>
</feature>
<dbReference type="PANTHER" id="PTHR37314:SF4">
    <property type="entry name" value="UPF0700 TRANSMEMBRANE PROTEIN YOAK"/>
    <property type="match status" value="1"/>
</dbReference>
<comment type="caution">
    <text evidence="2">The sequence shown here is derived from an EMBL/GenBank/DDBJ whole genome shotgun (WGS) entry which is preliminary data.</text>
</comment>
<dbReference type="EMBL" id="ADDO01000063">
    <property type="protein sequence ID" value="EFA89500.1"/>
    <property type="molecule type" value="Genomic_DNA"/>
</dbReference>
<keyword evidence="1" id="KW-1133">Transmembrane helix</keyword>
<feature type="transmembrane region" description="Helical" evidence="1">
    <location>
        <begin position="65"/>
        <end position="82"/>
    </location>
</feature>
<proteinExistence type="predicted"/>
<gene>
    <name evidence="2" type="ORF">HMPREF0628_1411</name>
</gene>
<feature type="transmembrane region" description="Helical" evidence="1">
    <location>
        <begin position="94"/>
        <end position="113"/>
    </location>
</feature>
<evidence type="ECO:0000313" key="3">
    <source>
        <dbReference type="Proteomes" id="UP000005711"/>
    </source>
</evidence>
<accession>D1VVF7</accession>